<dbReference type="Proteomes" id="UP000503330">
    <property type="component" value="Chromosome"/>
</dbReference>
<accession>A0A099I5P4</accession>
<evidence type="ECO:0000313" key="2">
    <source>
        <dbReference type="EMBL" id="MCR0231564.1"/>
    </source>
</evidence>
<dbReference type="EMBL" id="JQIF01000048">
    <property type="protein sequence ID" value="KGJ53010.1"/>
    <property type="molecule type" value="Genomic_DNA"/>
</dbReference>
<dbReference type="Proteomes" id="UP000604383">
    <property type="component" value="Unassembled WGS sequence"/>
</dbReference>
<proteinExistence type="predicted"/>
<dbReference type="RefSeq" id="WP_002608324.1">
    <property type="nucleotide sequence ID" value="NZ_AP025565.1"/>
</dbReference>
<evidence type="ECO:0000313" key="3">
    <source>
        <dbReference type="EMBL" id="MZH55329.1"/>
    </source>
</evidence>
<organism evidence="1 5">
    <name type="scientific">Clostridium innocuum</name>
    <dbReference type="NCBI Taxonomy" id="1522"/>
    <lineage>
        <taxon>Bacteria</taxon>
        <taxon>Bacillati</taxon>
        <taxon>Bacillota</taxon>
        <taxon>Clostridia</taxon>
        <taxon>Eubacteriales</taxon>
        <taxon>Clostridiaceae</taxon>
        <taxon>Clostridium</taxon>
    </lineage>
</organism>
<evidence type="ECO:0000313" key="1">
    <source>
        <dbReference type="EMBL" id="KGJ53010.1"/>
    </source>
</evidence>
<dbReference type="EMBL" id="JAKTMA010000003">
    <property type="protein sequence ID" value="MCR0231564.1"/>
    <property type="molecule type" value="Genomic_DNA"/>
</dbReference>
<evidence type="ECO:0000313" key="6">
    <source>
        <dbReference type="Proteomes" id="UP000503330"/>
    </source>
</evidence>
<dbReference type="Proteomes" id="UP001203972">
    <property type="component" value="Unassembled WGS sequence"/>
</dbReference>
<reference evidence="4 6" key="3">
    <citation type="submission" date="2020-02" db="EMBL/GenBank/DDBJ databases">
        <authorList>
            <person name="Kociolek L.K."/>
            <person name="Ozer E.A."/>
        </authorList>
    </citation>
    <scope>NUCLEOTIDE SEQUENCE [LARGE SCALE GENOMIC DNA]</scope>
    <source>
        <strain evidence="4 6">ATCC 14501</strain>
    </source>
</reference>
<name>A0A099I5P4_CLOIN</name>
<dbReference type="GeneID" id="61925312"/>
<dbReference type="Proteomes" id="UP000030008">
    <property type="component" value="Unassembled WGS sequence"/>
</dbReference>
<sequence length="77" mass="9069">MKHTVRLQEEISKHVSARKHITTQIEYFCDSEEDTKHLTQNITEVLTKHLGDSRLAKITYDYHPAEKKVEVVIIEHQ</sequence>
<dbReference type="EMBL" id="CP048838">
    <property type="protein sequence ID" value="QJA02226.1"/>
    <property type="molecule type" value="Genomic_DNA"/>
</dbReference>
<gene>
    <name evidence="1" type="ORF">CIAN88_11055</name>
    <name evidence="4" type="ORF">G4D54_07205</name>
    <name evidence="3" type="ORF">GT664_06020</name>
    <name evidence="2" type="ORF">MKC95_02120</name>
</gene>
<reference evidence="2" key="4">
    <citation type="journal article" date="2022" name="Clin. Infect. Dis.">
        <title>Association between Clostridium innocuum and antibiotic-associated diarrhea in adults and children: A cross-sectional study and comparative genomics analysis.</title>
        <authorList>
            <person name="Cherny K.E."/>
            <person name="Muscat E.B."/>
            <person name="Balaji A."/>
            <person name="Mukherjee J."/>
            <person name="Ozer E.A."/>
            <person name="Angarone M.P."/>
            <person name="Hauser A.R."/>
            <person name="Sichel J.S."/>
            <person name="Amponsah E."/>
            <person name="Kociolek L.K."/>
        </authorList>
    </citation>
    <scope>NUCLEOTIDE SEQUENCE</scope>
    <source>
        <strain evidence="2">NU1-AC-029v</strain>
    </source>
</reference>
<protein>
    <submittedName>
        <fullName evidence="1">Uncharacterized protein</fullName>
    </submittedName>
</protein>
<evidence type="ECO:0000313" key="5">
    <source>
        <dbReference type="Proteomes" id="UP000030008"/>
    </source>
</evidence>
<dbReference type="EMBL" id="WWTN01000008">
    <property type="protein sequence ID" value="MZH55329.1"/>
    <property type="molecule type" value="Genomic_DNA"/>
</dbReference>
<reference evidence="3" key="2">
    <citation type="journal article" date="2019" name="Nat. Med.">
        <title>A library of human gut bacterial isolates paired with longitudinal multiomics data enables mechanistic microbiome research.</title>
        <authorList>
            <person name="Poyet M."/>
            <person name="Groussin M."/>
            <person name="Gibbons S.M."/>
            <person name="Avila-Pacheco J."/>
            <person name="Jiang X."/>
            <person name="Kearney S.M."/>
            <person name="Perrotta A.R."/>
            <person name="Berdy B."/>
            <person name="Zhao S."/>
            <person name="Lieberman T.D."/>
            <person name="Swanson P.K."/>
            <person name="Smith M."/>
            <person name="Roesemann S."/>
            <person name="Alexander J.E."/>
            <person name="Rich S.A."/>
            <person name="Livny J."/>
            <person name="Vlamakis H."/>
            <person name="Clish C."/>
            <person name="Bullock K."/>
            <person name="Deik A."/>
            <person name="Scott J."/>
            <person name="Pierce K.A."/>
            <person name="Xavier R.J."/>
            <person name="Alm E.J."/>
        </authorList>
    </citation>
    <scope>NUCLEOTIDE SEQUENCE</scope>
    <source>
        <strain evidence="3">BIOML-A12</strain>
    </source>
</reference>
<evidence type="ECO:0000313" key="4">
    <source>
        <dbReference type="EMBL" id="QJA02226.1"/>
    </source>
</evidence>
<dbReference type="AlphaFoldDB" id="A0A099I5P4"/>
<reference evidence="1 5" key="1">
    <citation type="submission" date="2014-08" db="EMBL/GenBank/DDBJ databases">
        <title>Clostridium innocuum, an unnegligible vancomycin-resistant pathogen causing extra-intestinal infections.</title>
        <authorList>
            <person name="Feng Y."/>
            <person name="Chiu C.-H."/>
        </authorList>
    </citation>
    <scope>NUCLEOTIDE SEQUENCE [LARGE SCALE GENOMIC DNA]</scope>
    <source>
        <strain evidence="1 5">AN88</strain>
    </source>
</reference>